<evidence type="ECO:0000256" key="11">
    <source>
        <dbReference type="SAM" id="SignalP"/>
    </source>
</evidence>
<evidence type="ECO:0000256" key="8">
    <source>
        <dbReference type="ARBA" id="ARBA00023170"/>
    </source>
</evidence>
<evidence type="ECO:0000256" key="9">
    <source>
        <dbReference type="ARBA" id="ARBA00023180"/>
    </source>
</evidence>
<evidence type="ECO:0000256" key="5">
    <source>
        <dbReference type="ARBA" id="ARBA00022737"/>
    </source>
</evidence>
<keyword evidence="14" id="KW-1185">Reference proteome</keyword>
<keyword evidence="8 13" id="KW-0675">Receptor</keyword>
<dbReference type="InterPro" id="IPR036116">
    <property type="entry name" value="FN3_sf"/>
</dbReference>
<evidence type="ECO:0000256" key="4">
    <source>
        <dbReference type="ARBA" id="ARBA00022729"/>
    </source>
</evidence>
<dbReference type="PANTHER" id="PTHR48423:SF1">
    <property type="entry name" value="INTERLEUKIN-27 RECEPTOR SUBUNIT ALPHA"/>
    <property type="match status" value="1"/>
</dbReference>
<accession>A0AAV1GNM9</accession>
<evidence type="ECO:0000259" key="12">
    <source>
        <dbReference type="PROSITE" id="PS50853"/>
    </source>
</evidence>
<evidence type="ECO:0000256" key="10">
    <source>
        <dbReference type="SAM" id="Phobius"/>
    </source>
</evidence>
<comment type="subcellular location">
    <subcellularLocation>
        <location evidence="1">Membrane</location>
        <topology evidence="1">Single-pass type I membrane protein</topology>
    </subcellularLocation>
</comment>
<feature type="domain" description="Fibronectin type-III" evidence="12">
    <location>
        <begin position="145"/>
        <end position="252"/>
    </location>
</feature>
<dbReference type="AlphaFoldDB" id="A0AAV1GNM9"/>
<comment type="similarity">
    <text evidence="2">Belongs to the type I cytokine receptor family. Type 2 subfamily.</text>
</comment>
<dbReference type="GO" id="GO:0005886">
    <property type="term" value="C:plasma membrane"/>
    <property type="evidence" value="ECO:0007669"/>
    <property type="project" value="UniProtKB-ARBA"/>
</dbReference>
<feature type="transmembrane region" description="Helical" evidence="10">
    <location>
        <begin position="555"/>
        <end position="577"/>
    </location>
</feature>
<dbReference type="Proteomes" id="UP001178508">
    <property type="component" value="Chromosome 15"/>
</dbReference>
<dbReference type="InterPro" id="IPR003961">
    <property type="entry name" value="FN3_dom"/>
</dbReference>
<keyword evidence="9" id="KW-0325">Glycoprotein</keyword>
<dbReference type="EMBL" id="OY660878">
    <property type="protein sequence ID" value="CAJ1074431.1"/>
    <property type="molecule type" value="Genomic_DNA"/>
</dbReference>
<dbReference type="SUPFAM" id="SSF49265">
    <property type="entry name" value="Fibronectin type III"/>
    <property type="match status" value="3"/>
</dbReference>
<evidence type="ECO:0000256" key="7">
    <source>
        <dbReference type="ARBA" id="ARBA00023136"/>
    </source>
</evidence>
<keyword evidence="7 10" id="KW-0472">Membrane</keyword>
<keyword evidence="3 10" id="KW-0812">Transmembrane</keyword>
<gene>
    <name evidence="13" type="ORF">XNOV1_A003421</name>
</gene>
<dbReference type="PANTHER" id="PTHR48423">
    <property type="entry name" value="INTERLEUKIN-27 RECEPTOR SUBUNIT ALPHA"/>
    <property type="match status" value="1"/>
</dbReference>
<dbReference type="PROSITE" id="PS50853">
    <property type="entry name" value="FN3"/>
    <property type="match status" value="2"/>
</dbReference>
<evidence type="ECO:0000256" key="1">
    <source>
        <dbReference type="ARBA" id="ARBA00004479"/>
    </source>
</evidence>
<dbReference type="InterPro" id="IPR013783">
    <property type="entry name" value="Ig-like_fold"/>
</dbReference>
<organism evidence="13 14">
    <name type="scientific">Xyrichtys novacula</name>
    <name type="common">Pearly razorfish</name>
    <name type="synonym">Hemipteronotus novacula</name>
    <dbReference type="NCBI Taxonomy" id="13765"/>
    <lineage>
        <taxon>Eukaryota</taxon>
        <taxon>Metazoa</taxon>
        <taxon>Chordata</taxon>
        <taxon>Craniata</taxon>
        <taxon>Vertebrata</taxon>
        <taxon>Euteleostomi</taxon>
        <taxon>Actinopterygii</taxon>
        <taxon>Neopterygii</taxon>
        <taxon>Teleostei</taxon>
        <taxon>Neoteleostei</taxon>
        <taxon>Acanthomorphata</taxon>
        <taxon>Eupercaria</taxon>
        <taxon>Labriformes</taxon>
        <taxon>Labridae</taxon>
        <taxon>Xyrichtys</taxon>
    </lineage>
</organism>
<dbReference type="SMART" id="SM00060">
    <property type="entry name" value="FN3"/>
    <property type="match status" value="2"/>
</dbReference>
<keyword evidence="4 11" id="KW-0732">Signal</keyword>
<name>A0AAV1GNM9_XYRNO</name>
<keyword evidence="6 10" id="KW-1133">Transmembrane helix</keyword>
<feature type="domain" description="Fibronectin type-III" evidence="12">
    <location>
        <begin position="458"/>
        <end position="551"/>
    </location>
</feature>
<sequence>MDKLVLMERSSAVVWTCLLGATLTLALPPVVSITTSETDPRPPKLISCVFMNRVNVTCNWEPGDTPATRYTLQVKRIPWIWRLNISSNIPLTTFSCTTSGTSCTAALNGSSVRFTFCIVVTAHCQSGDVLSQSRCQSGRVEVVLPPVSLNSVKPVKERPRCLNVTWGLVILADFPVSHFEIKAGNLTSQIQFTAEGQLDVQVQNVTVRDYSFLVCVFRPDTIYSVRLRHRFMGPMSPWSLWSNEDRGRTGEAAPFAAPAFWRRVKQTDTDGRRLISLLWQPLPRSLASGRVLFYNVTCETQSSEVLNDRGSCEDLDHASLSCSLSLPAGRCSCALTASTSGGTSPETRIWLLGAFETEPPPPSSLALTPLDDGRLDVNWTSSSDEQSSGFVVEWFTVREKNSSILHWERLNSSCTALVITEGVKPLERLAVSVRVLYGERGAGQNRTVEVYTRQGAPLAGPLVEVKQISGSTVELTWTTAPVELLHGFIRNYTLYFKTATRPARSVSVPAHAVSYSLRSLSPGTYDIFMQANTDAGAGAAGPVANVHIGSEEVSALMWTILPLTLTSMMLMLIACLLQTKMVKQKLFQDVPDPSNSSLAHWIPEPTLESKKWLAIADDCMIKHSAILLLGERELLNANLDEGLTYKSVCNLQTYSYTRYSQLPVLGAQTLQNDRKSTSNTDLPSVYSDVLISQMLQSLPKPLVSPSDLRFNEWRQRVSDMEPQLEGDSDLDRGASKSELSQIDDLKIFCHLQRQSQSPDSSSISHSSSVWISHPPNMKSPQHPLTKYIYNSVPPLQRDALGCSDAVCDTVSLLPFPGSIFVDFSYSPVEYDCCIPPAV</sequence>
<feature type="chain" id="PRO_5043415622" evidence="11">
    <location>
        <begin position="27"/>
        <end position="838"/>
    </location>
</feature>
<protein>
    <submittedName>
        <fullName evidence="13">Interleukin-6 receptor subunit beta isoform X1</fullName>
    </submittedName>
</protein>
<evidence type="ECO:0000256" key="2">
    <source>
        <dbReference type="ARBA" id="ARBA00008921"/>
    </source>
</evidence>
<dbReference type="InterPro" id="IPR052672">
    <property type="entry name" value="Type1_Cytokine_Rcpt_Type2"/>
</dbReference>
<dbReference type="Gene3D" id="2.60.40.10">
    <property type="entry name" value="Immunoglobulins"/>
    <property type="match status" value="5"/>
</dbReference>
<evidence type="ECO:0000313" key="13">
    <source>
        <dbReference type="EMBL" id="CAJ1074431.1"/>
    </source>
</evidence>
<feature type="signal peptide" evidence="11">
    <location>
        <begin position="1"/>
        <end position="26"/>
    </location>
</feature>
<proteinExistence type="inferred from homology"/>
<keyword evidence="5" id="KW-0677">Repeat</keyword>
<evidence type="ECO:0000256" key="3">
    <source>
        <dbReference type="ARBA" id="ARBA00022692"/>
    </source>
</evidence>
<reference evidence="13" key="1">
    <citation type="submission" date="2023-08" db="EMBL/GenBank/DDBJ databases">
        <authorList>
            <person name="Alioto T."/>
            <person name="Alioto T."/>
            <person name="Gomez Garrido J."/>
        </authorList>
    </citation>
    <scope>NUCLEOTIDE SEQUENCE</scope>
</reference>
<evidence type="ECO:0000313" key="14">
    <source>
        <dbReference type="Proteomes" id="UP001178508"/>
    </source>
</evidence>
<evidence type="ECO:0000256" key="6">
    <source>
        <dbReference type="ARBA" id="ARBA00022989"/>
    </source>
</evidence>